<reference evidence="2 3" key="1">
    <citation type="submission" date="2019-01" db="EMBL/GenBank/DDBJ databases">
        <authorList>
            <consortium name="Pathogen Informatics"/>
        </authorList>
    </citation>
    <scope>NUCLEOTIDE SEQUENCE [LARGE SCALE GENOMIC DNA]</scope>
    <source>
        <strain evidence="2 3">NCTC10186</strain>
    </source>
</reference>
<keyword evidence="3" id="KW-1185">Reference proteome</keyword>
<organism evidence="2 3">
    <name type="scientific">Mycoplasmopsis gallopavonis</name>
    <dbReference type="NCBI Taxonomy" id="76629"/>
    <lineage>
        <taxon>Bacteria</taxon>
        <taxon>Bacillati</taxon>
        <taxon>Mycoplasmatota</taxon>
        <taxon>Mycoplasmoidales</taxon>
        <taxon>Metamycoplasmataceae</taxon>
        <taxon>Mycoplasmopsis</taxon>
    </lineage>
</organism>
<gene>
    <name evidence="2" type="ORF">NCTC10186_00330</name>
</gene>
<accession>A0A449AZE5</accession>
<evidence type="ECO:0000313" key="3">
    <source>
        <dbReference type="Proteomes" id="UP000289862"/>
    </source>
</evidence>
<dbReference type="Proteomes" id="UP000289862">
    <property type="component" value="Chromosome"/>
</dbReference>
<feature type="region of interest" description="Disordered" evidence="1">
    <location>
        <begin position="216"/>
        <end position="243"/>
    </location>
</feature>
<dbReference type="KEGG" id="mgal:NCTC10186_00330"/>
<protein>
    <submittedName>
        <fullName evidence="2">Uncharacterized protein</fullName>
    </submittedName>
</protein>
<evidence type="ECO:0000256" key="1">
    <source>
        <dbReference type="SAM" id="MobiDB-lite"/>
    </source>
</evidence>
<proteinExistence type="predicted"/>
<dbReference type="EMBL" id="LR215031">
    <property type="protein sequence ID" value="VEU72857.1"/>
    <property type="molecule type" value="Genomic_DNA"/>
</dbReference>
<sequence>MLIFSVLVYLAAYLGFILLAYQNNQTQFIDNLDYDDILLFKKIIAEYNKNDVAKLIYLAKLPTQRVIGALDKLAQLKEFNSKINKATSLVNRLNQETLLIQKEIQIHGQDLQIEEFLNRILGFKKKTEAQIANATEQDPNLSRLKKELSLQTKLEKIILNSKMQTGTLAALNEFYNTKINQAQNNLEILYTTKKEFLANKNFKETNEQTLKQTTKIKESQVLTKPKQIKHKKKRKFKRKEMQK</sequence>
<evidence type="ECO:0000313" key="2">
    <source>
        <dbReference type="EMBL" id="VEU72857.1"/>
    </source>
</evidence>
<dbReference type="RefSeq" id="WP_119572362.1">
    <property type="nucleotide sequence ID" value="NZ_LR215031.1"/>
</dbReference>
<feature type="compositionally biased region" description="Basic residues" evidence="1">
    <location>
        <begin position="226"/>
        <end position="243"/>
    </location>
</feature>
<dbReference type="AlphaFoldDB" id="A0A449AZE5"/>
<name>A0A449AZE5_9BACT</name>